<proteinExistence type="predicted"/>
<organism evidence="2">
    <name type="scientific">Schlesneria paludicola</name>
    <dbReference type="NCBI Taxonomy" id="360056"/>
    <lineage>
        <taxon>Bacteria</taxon>
        <taxon>Pseudomonadati</taxon>
        <taxon>Planctomycetota</taxon>
        <taxon>Planctomycetia</taxon>
        <taxon>Planctomycetales</taxon>
        <taxon>Planctomycetaceae</taxon>
        <taxon>Schlesneria</taxon>
    </lineage>
</organism>
<name>A0A7C2NWB3_9PLAN</name>
<evidence type="ECO:0000256" key="1">
    <source>
        <dbReference type="SAM" id="SignalP"/>
    </source>
</evidence>
<feature type="signal peptide" evidence="1">
    <location>
        <begin position="1"/>
        <end position="20"/>
    </location>
</feature>
<dbReference type="AlphaFoldDB" id="A0A7C2NWB3"/>
<reference evidence="2" key="1">
    <citation type="journal article" date="2020" name="mSystems">
        <title>Genome- and Community-Level Interaction Insights into Carbon Utilization and Element Cycling Functions of Hydrothermarchaeota in Hydrothermal Sediment.</title>
        <authorList>
            <person name="Zhou Z."/>
            <person name="Liu Y."/>
            <person name="Xu W."/>
            <person name="Pan J."/>
            <person name="Luo Z.H."/>
            <person name="Li M."/>
        </authorList>
    </citation>
    <scope>NUCLEOTIDE SEQUENCE [LARGE SCALE GENOMIC DNA]</scope>
    <source>
        <strain evidence="2">SpSt-339</strain>
    </source>
</reference>
<keyword evidence="1" id="KW-0732">Signal</keyword>
<gene>
    <name evidence="2" type="ORF">ENQ76_03340</name>
</gene>
<accession>A0A7C2NWB3</accession>
<comment type="caution">
    <text evidence="2">The sequence shown here is derived from an EMBL/GenBank/DDBJ whole genome shotgun (WGS) entry which is preliminary data.</text>
</comment>
<feature type="chain" id="PRO_5027803366" evidence="1">
    <location>
        <begin position="21"/>
        <end position="183"/>
    </location>
</feature>
<protein>
    <submittedName>
        <fullName evidence="2">Uncharacterized protein</fullName>
    </submittedName>
</protein>
<evidence type="ECO:0000313" key="2">
    <source>
        <dbReference type="EMBL" id="HEN14489.1"/>
    </source>
</evidence>
<dbReference type="EMBL" id="DSOK01000105">
    <property type="protein sequence ID" value="HEN14489.1"/>
    <property type="molecule type" value="Genomic_DNA"/>
</dbReference>
<sequence length="183" mass="19520">MTRCFMTIVLILFATHTSFAQQVTVQQPVVSTFTGSTTVMVPDRGWTHLGSVNSARSGRVTTGPFRSGSSMGLERTGASMSVGVYIHDLQAMDEALLAQGRGVGIADDVQPYVSRLTARRGGPAAVPADRMSQPVDHVAQAARFELLAREAEAKGKASVARLHWQMAAKYGSAAASEKLASRR</sequence>